<dbReference type="InterPro" id="IPR036034">
    <property type="entry name" value="PDZ_sf"/>
</dbReference>
<keyword evidence="7 11" id="KW-0862">Zinc</keyword>
<feature type="domain" description="PDZ" evidence="12">
    <location>
        <begin position="199"/>
        <end position="256"/>
    </location>
</feature>
<keyword evidence="9 11" id="KW-0482">Metalloprotease</keyword>
<dbReference type="CDD" id="cd06163">
    <property type="entry name" value="S2P-M50_PDZ_RseP-like"/>
    <property type="match status" value="2"/>
</dbReference>
<sequence length="454" mass="49240">MNLLDYLLPFALALGLLILVHELGHYLVARWCGVKVLRFSIGFGKPLLVRRAGRDATEWALAAFPLGGYVKMLDEREGPVAPAELHRAFNRQSVYRRFAIVAAGPIANFVLAIALYWGLFVAGTDELRPRVALSDTPAIAVAAGVRDGDLVLAVDDEPVRSWQDLRWVLLRHALEQGEVVLKVRTLEEVEAYRRLNLGGVPIEDGSQDLIVRLGLKPWRPVIPAIVGRLSEGGSAERAGLREGDEVIAIEGAAIEGWAALVERVRAAPGKPLDFEVLRGGERLTLSVTPESGTDNGVPVGRIGVGVAEPVEGGLSMFAQVRYGPLEGLTKAVRQTWETSVLSLKMIGRMFTGEVSWKNLSGPVTIADYAGQTAQLGLSHYLKFVALISISLGVLNLLPIPVLDGGHLLYYTVEIIKGGPIPERVMEIGQQIGLVLLAMLMAFAFYNDINRLISG</sequence>
<dbReference type="KEGG" id="thu:AC731_005070"/>
<comment type="similarity">
    <text evidence="3 11">Belongs to the peptidase M50B family.</text>
</comment>
<evidence type="ECO:0000256" key="4">
    <source>
        <dbReference type="ARBA" id="ARBA00022670"/>
    </source>
</evidence>
<evidence type="ECO:0000256" key="8">
    <source>
        <dbReference type="ARBA" id="ARBA00022989"/>
    </source>
</evidence>
<gene>
    <name evidence="13" type="ORF">AC731_005070</name>
</gene>
<dbReference type="EMBL" id="CP014646">
    <property type="protein sequence ID" value="AMO36357.1"/>
    <property type="molecule type" value="Genomic_DNA"/>
</dbReference>
<evidence type="ECO:0000256" key="3">
    <source>
        <dbReference type="ARBA" id="ARBA00007931"/>
    </source>
</evidence>
<keyword evidence="14" id="KW-1185">Reference proteome</keyword>
<dbReference type="GO" id="GO:0046872">
    <property type="term" value="F:metal ion binding"/>
    <property type="evidence" value="ECO:0007669"/>
    <property type="project" value="UniProtKB-KW"/>
</dbReference>
<evidence type="ECO:0000256" key="11">
    <source>
        <dbReference type="RuleBase" id="RU362031"/>
    </source>
</evidence>
<dbReference type="SUPFAM" id="SSF50156">
    <property type="entry name" value="PDZ domain-like"/>
    <property type="match status" value="2"/>
</dbReference>
<keyword evidence="10 11" id="KW-0472">Membrane</keyword>
<keyword evidence="11" id="KW-0479">Metal-binding</keyword>
<dbReference type="RefSeq" id="WP_048709723.1">
    <property type="nucleotide sequence ID" value="NZ_CP014646.1"/>
</dbReference>
<dbReference type="NCBIfam" id="TIGR00054">
    <property type="entry name" value="RIP metalloprotease RseP"/>
    <property type="match status" value="1"/>
</dbReference>
<keyword evidence="4 13" id="KW-0645">Protease</keyword>
<dbReference type="STRING" id="1134435.AC731_005070"/>
<evidence type="ECO:0000256" key="7">
    <source>
        <dbReference type="ARBA" id="ARBA00022833"/>
    </source>
</evidence>
<feature type="transmembrane region" description="Helical" evidence="11">
    <location>
        <begin position="98"/>
        <end position="119"/>
    </location>
</feature>
<feature type="transmembrane region" description="Helical" evidence="11">
    <location>
        <begin position="6"/>
        <end position="28"/>
    </location>
</feature>
<comment type="subcellular location">
    <subcellularLocation>
        <location evidence="2">Membrane</location>
        <topology evidence="2">Multi-pass membrane protein</topology>
    </subcellularLocation>
</comment>
<dbReference type="SMART" id="SM00228">
    <property type="entry name" value="PDZ"/>
    <property type="match status" value="2"/>
</dbReference>
<accession>A0A127K322</accession>
<dbReference type="GO" id="GO:0016020">
    <property type="term" value="C:membrane"/>
    <property type="evidence" value="ECO:0007669"/>
    <property type="project" value="UniProtKB-SubCell"/>
</dbReference>
<keyword evidence="6 11" id="KW-0378">Hydrolase</keyword>
<dbReference type="InterPro" id="IPR008915">
    <property type="entry name" value="Peptidase_M50"/>
</dbReference>
<evidence type="ECO:0000259" key="12">
    <source>
        <dbReference type="PROSITE" id="PS50106"/>
    </source>
</evidence>
<evidence type="ECO:0000256" key="6">
    <source>
        <dbReference type="ARBA" id="ARBA00022801"/>
    </source>
</evidence>
<evidence type="ECO:0000313" key="13">
    <source>
        <dbReference type="EMBL" id="AMO36357.1"/>
    </source>
</evidence>
<dbReference type="Pfam" id="PF17820">
    <property type="entry name" value="PDZ_6"/>
    <property type="match status" value="1"/>
</dbReference>
<dbReference type="InterPro" id="IPR001478">
    <property type="entry name" value="PDZ"/>
</dbReference>
<dbReference type="Pfam" id="PF02163">
    <property type="entry name" value="Peptidase_M50"/>
    <property type="match status" value="1"/>
</dbReference>
<evidence type="ECO:0000256" key="2">
    <source>
        <dbReference type="ARBA" id="ARBA00004141"/>
    </source>
</evidence>
<protein>
    <recommendedName>
        <fullName evidence="11">Zinc metalloprotease</fullName>
        <ecNumber evidence="11">3.4.24.-</ecNumber>
    </recommendedName>
</protein>
<dbReference type="PANTHER" id="PTHR42837">
    <property type="entry name" value="REGULATOR OF SIGMA-E PROTEASE RSEP"/>
    <property type="match status" value="1"/>
</dbReference>
<dbReference type="PANTHER" id="PTHR42837:SF2">
    <property type="entry name" value="MEMBRANE METALLOPROTEASE ARASP2, CHLOROPLASTIC-RELATED"/>
    <property type="match status" value="1"/>
</dbReference>
<evidence type="ECO:0000313" key="14">
    <source>
        <dbReference type="Proteomes" id="UP000036902"/>
    </source>
</evidence>
<dbReference type="Gene3D" id="2.30.42.10">
    <property type="match status" value="2"/>
</dbReference>
<dbReference type="GO" id="GO:0006508">
    <property type="term" value="P:proteolysis"/>
    <property type="evidence" value="ECO:0007669"/>
    <property type="project" value="UniProtKB-KW"/>
</dbReference>
<dbReference type="PROSITE" id="PS50106">
    <property type="entry name" value="PDZ"/>
    <property type="match status" value="1"/>
</dbReference>
<dbReference type="EC" id="3.4.24.-" evidence="11"/>
<dbReference type="InterPro" id="IPR041489">
    <property type="entry name" value="PDZ_6"/>
</dbReference>
<dbReference type="InterPro" id="IPR004387">
    <property type="entry name" value="Pept_M50_Zn"/>
</dbReference>
<dbReference type="Proteomes" id="UP000036902">
    <property type="component" value="Chromosome"/>
</dbReference>
<evidence type="ECO:0000256" key="10">
    <source>
        <dbReference type="ARBA" id="ARBA00023136"/>
    </source>
</evidence>
<dbReference type="AlphaFoldDB" id="A0A127K322"/>
<evidence type="ECO:0000256" key="1">
    <source>
        <dbReference type="ARBA" id="ARBA00001947"/>
    </source>
</evidence>
<name>A0A127K322_9RHOO</name>
<reference evidence="14" key="1">
    <citation type="submission" date="2016-03" db="EMBL/GenBank/DDBJ databases">
        <authorList>
            <person name="Ma C."/>
            <person name="Zhou S."/>
            <person name="Yang G."/>
        </authorList>
    </citation>
    <scope>NUCLEOTIDE SEQUENCE [LARGE SCALE GENOMIC DNA]</scope>
    <source>
        <strain evidence="14">SgZ-1</strain>
    </source>
</reference>
<evidence type="ECO:0000256" key="5">
    <source>
        <dbReference type="ARBA" id="ARBA00022692"/>
    </source>
</evidence>
<keyword evidence="8 11" id="KW-1133">Transmembrane helix</keyword>
<evidence type="ECO:0000256" key="9">
    <source>
        <dbReference type="ARBA" id="ARBA00023049"/>
    </source>
</evidence>
<proteinExistence type="inferred from homology"/>
<dbReference type="CDD" id="cd23081">
    <property type="entry name" value="cpPDZ_EcRseP-like"/>
    <property type="match status" value="1"/>
</dbReference>
<keyword evidence="5 11" id="KW-0812">Transmembrane</keyword>
<organism evidence="13 14">
    <name type="scientific">Thauera humireducens</name>
    <dbReference type="NCBI Taxonomy" id="1134435"/>
    <lineage>
        <taxon>Bacteria</taxon>
        <taxon>Pseudomonadati</taxon>
        <taxon>Pseudomonadota</taxon>
        <taxon>Betaproteobacteria</taxon>
        <taxon>Rhodocyclales</taxon>
        <taxon>Zoogloeaceae</taxon>
        <taxon>Thauera</taxon>
    </lineage>
</organism>
<comment type="cofactor">
    <cofactor evidence="1 11">
        <name>Zn(2+)</name>
        <dbReference type="ChEBI" id="CHEBI:29105"/>
    </cofactor>
</comment>
<dbReference type="GO" id="GO:0004222">
    <property type="term" value="F:metalloendopeptidase activity"/>
    <property type="evidence" value="ECO:0007669"/>
    <property type="project" value="InterPro"/>
</dbReference>
<feature type="transmembrane region" description="Helical" evidence="11">
    <location>
        <begin position="427"/>
        <end position="445"/>
    </location>
</feature>